<dbReference type="EMBL" id="LTAY01000058">
    <property type="protein sequence ID" value="OPX47140.1"/>
    <property type="molecule type" value="Genomic_DNA"/>
</dbReference>
<evidence type="ECO:0000313" key="2">
    <source>
        <dbReference type="Proteomes" id="UP000191448"/>
    </source>
</evidence>
<accession>A0A1V4STB7</accession>
<dbReference type="AlphaFoldDB" id="A0A1V4STB7"/>
<dbReference type="Proteomes" id="UP000191448">
    <property type="component" value="Unassembled WGS sequence"/>
</dbReference>
<name>A0A1V4STB7_9CLOT</name>
<dbReference type="RefSeq" id="WP_002598448.1">
    <property type="nucleotide sequence ID" value="NZ_LTAY01000058.1"/>
</dbReference>
<reference evidence="1 2" key="1">
    <citation type="submission" date="2016-02" db="EMBL/GenBank/DDBJ databases">
        <title>Genome sequence of Clostridium thermobutyricum DSM 4928.</title>
        <authorList>
            <person name="Poehlein A."/>
            <person name="Daniel R."/>
        </authorList>
    </citation>
    <scope>NUCLEOTIDE SEQUENCE [LARGE SCALE GENOMIC DNA]</scope>
    <source>
        <strain evidence="1 2">DSM 4928</strain>
    </source>
</reference>
<gene>
    <name evidence="1" type="ORF">CLTHE_21790</name>
</gene>
<comment type="caution">
    <text evidence="1">The sequence shown here is derived from an EMBL/GenBank/DDBJ whole genome shotgun (WGS) entry which is preliminary data.</text>
</comment>
<evidence type="ECO:0000313" key="1">
    <source>
        <dbReference type="EMBL" id="OPX47140.1"/>
    </source>
</evidence>
<organism evidence="1 2">
    <name type="scientific">Clostridium thermobutyricum DSM 4928</name>
    <dbReference type="NCBI Taxonomy" id="1121339"/>
    <lineage>
        <taxon>Bacteria</taxon>
        <taxon>Bacillati</taxon>
        <taxon>Bacillota</taxon>
        <taxon>Clostridia</taxon>
        <taxon>Eubacteriales</taxon>
        <taxon>Clostridiaceae</taxon>
        <taxon>Clostridium</taxon>
    </lineage>
</organism>
<protein>
    <submittedName>
        <fullName evidence="1">Uncharacterized protein</fullName>
    </submittedName>
</protein>
<sequence>MGFIDRMSKDENEDRKIKMDSSRLPVRNMLKKGLPLDLVAELLNVDIEIVKALSEELENEK</sequence>
<proteinExistence type="predicted"/>